<sequence>MGDDNVIRLLVSFLIFRFIGTININANEDPCNKNRTLTLLHEQEIRSLLNYSLKYNEQETHSVDILDRFEASGVSMQPDGLMLFVIFDNTFQIGAFFTWSTNQTTDCTNRIIDWPNDTFNELISDFEGIAHNVLTDTYFLAQETSSSSTNPDEYNSNIFEIKITTNASHSSITLIESCQIMWVFDSTAKGFEGIEFINHEKSVKTYLLALCEANRCIRESMFKDRNTNLGHGRLVVLEKHEHSCQWQSVGVINLKTDLEFSDYSAMSIYPRKTLSYIAIASQENSQAWIGILEIDESPYFLITSSDKSGVYNLPRTIVNDSMCGKEYCNIEGVAWIDENHLVLVSDNESLPNELLLYLFEFIDGFHLFNTFYKLNARFHRLRFVHFRAYHINFCSISKYYLPSIVDPIISDDDDETSNLSEILLSNNFTLDKFTCLQSLSIYSMCSTSLFNTL</sequence>
<keyword evidence="1" id="KW-0732">Signal</keyword>
<feature type="signal peptide" evidence="1">
    <location>
        <begin position="1"/>
        <end position="21"/>
    </location>
</feature>
<proteinExistence type="predicted"/>
<evidence type="ECO:0000313" key="3">
    <source>
        <dbReference type="Proteomes" id="UP000663855"/>
    </source>
</evidence>
<dbReference type="EMBL" id="CAJNOV010006166">
    <property type="protein sequence ID" value="CAF1237723.1"/>
    <property type="molecule type" value="Genomic_DNA"/>
</dbReference>
<comment type="caution">
    <text evidence="2">The sequence shown here is derived from an EMBL/GenBank/DDBJ whole genome shotgun (WGS) entry which is preliminary data.</text>
</comment>
<accession>A0A814Z3N2</accession>
<protein>
    <submittedName>
        <fullName evidence="2">Uncharacterized protein</fullName>
    </submittedName>
</protein>
<evidence type="ECO:0000256" key="1">
    <source>
        <dbReference type="SAM" id="SignalP"/>
    </source>
</evidence>
<gene>
    <name evidence="2" type="ORF">CJN711_LOCUS13830</name>
</gene>
<evidence type="ECO:0000313" key="2">
    <source>
        <dbReference type="EMBL" id="CAF1237723.1"/>
    </source>
</evidence>
<name>A0A814Z3N2_9BILA</name>
<feature type="chain" id="PRO_5032946504" evidence="1">
    <location>
        <begin position="22"/>
        <end position="453"/>
    </location>
</feature>
<organism evidence="2 3">
    <name type="scientific">Rotaria magnacalcarata</name>
    <dbReference type="NCBI Taxonomy" id="392030"/>
    <lineage>
        <taxon>Eukaryota</taxon>
        <taxon>Metazoa</taxon>
        <taxon>Spiralia</taxon>
        <taxon>Gnathifera</taxon>
        <taxon>Rotifera</taxon>
        <taxon>Eurotatoria</taxon>
        <taxon>Bdelloidea</taxon>
        <taxon>Philodinida</taxon>
        <taxon>Philodinidae</taxon>
        <taxon>Rotaria</taxon>
    </lineage>
</organism>
<dbReference type="Proteomes" id="UP000663855">
    <property type="component" value="Unassembled WGS sequence"/>
</dbReference>
<reference evidence="2" key="1">
    <citation type="submission" date="2021-02" db="EMBL/GenBank/DDBJ databases">
        <authorList>
            <person name="Nowell W R."/>
        </authorList>
    </citation>
    <scope>NUCLEOTIDE SEQUENCE</scope>
</reference>
<dbReference type="AlphaFoldDB" id="A0A814Z3N2"/>